<gene>
    <name evidence="3" type="ORF">CMQ_3775</name>
</gene>
<dbReference type="InterPro" id="IPR056632">
    <property type="entry name" value="DUF7730"/>
</dbReference>
<organism evidence="4">
    <name type="scientific">Grosmannia clavigera (strain kw1407 / UAMH 11150)</name>
    <name type="common">Blue stain fungus</name>
    <name type="synonym">Graphiocladiella clavigera</name>
    <dbReference type="NCBI Taxonomy" id="655863"/>
    <lineage>
        <taxon>Eukaryota</taxon>
        <taxon>Fungi</taxon>
        <taxon>Dikarya</taxon>
        <taxon>Ascomycota</taxon>
        <taxon>Pezizomycotina</taxon>
        <taxon>Sordariomycetes</taxon>
        <taxon>Sordariomycetidae</taxon>
        <taxon>Ophiostomatales</taxon>
        <taxon>Ophiostomataceae</taxon>
        <taxon>Leptographium</taxon>
    </lineage>
</organism>
<name>F0XAQ5_GROCL</name>
<dbReference type="EMBL" id="GL629735">
    <property type="protein sequence ID" value="EFX05706.1"/>
    <property type="molecule type" value="Genomic_DNA"/>
</dbReference>
<accession>F0XAQ5</accession>
<dbReference type="AlphaFoldDB" id="F0XAQ5"/>
<evidence type="ECO:0000256" key="1">
    <source>
        <dbReference type="SAM" id="MobiDB-lite"/>
    </source>
</evidence>
<dbReference type="GeneID" id="25976912"/>
<evidence type="ECO:0000313" key="3">
    <source>
        <dbReference type="EMBL" id="EFX05706.1"/>
    </source>
</evidence>
<dbReference type="Proteomes" id="UP000007796">
    <property type="component" value="Unassembled WGS sequence"/>
</dbReference>
<dbReference type="RefSeq" id="XP_014175188.1">
    <property type="nucleotide sequence ID" value="XM_014319713.1"/>
</dbReference>
<reference evidence="3 4" key="1">
    <citation type="journal article" date="2011" name="Proc. Natl. Acad. Sci. U.S.A.">
        <title>Genome and transcriptome analyses of the mountain pine beetle-fungal symbiont Grosmannia clavigera, a lodgepole pine pathogen.</title>
        <authorList>
            <person name="DiGuistini S."/>
            <person name="Wang Y."/>
            <person name="Liao N.Y."/>
            <person name="Taylor G."/>
            <person name="Tanguay P."/>
            <person name="Feau N."/>
            <person name="Henrissat B."/>
            <person name="Chan S.K."/>
            <person name="Hesse-Orce U."/>
            <person name="Alamouti S.M."/>
            <person name="Tsui C.K.M."/>
            <person name="Docking R.T."/>
            <person name="Levasseur A."/>
            <person name="Haridas S."/>
            <person name="Robertson G."/>
            <person name="Birol I."/>
            <person name="Holt R.A."/>
            <person name="Marra M.A."/>
            <person name="Hamelin R.C."/>
            <person name="Hirst M."/>
            <person name="Jones S.J.M."/>
            <person name="Bohlmann J."/>
            <person name="Breuil C."/>
        </authorList>
    </citation>
    <scope>NUCLEOTIDE SEQUENCE [LARGE SCALE GENOMIC DNA]</scope>
    <source>
        <strain evidence="4">kw1407 / UAMH 11150</strain>
    </source>
</reference>
<proteinExistence type="predicted"/>
<evidence type="ECO:0000313" key="4">
    <source>
        <dbReference type="Proteomes" id="UP000007796"/>
    </source>
</evidence>
<protein>
    <recommendedName>
        <fullName evidence="2">DUF7730 domain-containing protein</fullName>
    </recommendedName>
</protein>
<dbReference type="OrthoDB" id="515692at2759"/>
<dbReference type="InParanoid" id="F0XAQ5"/>
<feature type="region of interest" description="Disordered" evidence="1">
    <location>
        <begin position="30"/>
        <end position="51"/>
    </location>
</feature>
<feature type="domain" description="DUF7730" evidence="2">
    <location>
        <begin position="54"/>
        <end position="245"/>
    </location>
</feature>
<dbReference type="HOGENOM" id="CLU_039760_2_0_1"/>
<sequence length="359" mass="40800">MSDTLRQWARDLRRRLGYRAISRAERKEPELPYLPERSPVPWTTPEDSTNGTAGSALFTRLPPEIRHTILVIAFGGRTLHMSLRLGAPLLPRSKRPLLANALQCMPHGGITAAIEVGVWPNEVMDAARRVREATPGTKPVWQWYTEGIQVLYGTNTLFIEGGPLIATLLQASSLVLGSALSRRILVPPRQMALLTKLELVWQWTLFMRPDQVKAQSANRSEMARSFDLLPRTFPHLLTLYISYLDGLYDRSVRPEEYEAEIEQELFLPLHQMACRFGRLGKCIVEIPTVVFQPLLARAKKGGNEIDQGHSYHDVRFWWQPEPMQTGKVGLWVKSGIEGNLFFDHKGEARTRNTQLSILF</sequence>
<dbReference type="eggNOG" id="ENOG502RQVZ">
    <property type="taxonomic scope" value="Eukaryota"/>
</dbReference>
<evidence type="ECO:0000259" key="2">
    <source>
        <dbReference type="Pfam" id="PF24864"/>
    </source>
</evidence>
<keyword evidence="4" id="KW-1185">Reference proteome</keyword>
<dbReference type="Pfam" id="PF24864">
    <property type="entry name" value="DUF7730"/>
    <property type="match status" value="1"/>
</dbReference>